<gene>
    <name evidence="8" type="ORF">EHS25_007763</name>
</gene>
<dbReference type="PANTHER" id="PTHR43429:SF1">
    <property type="entry name" value="NAD(P)H SULFUR OXIDOREDUCTASE (COA-DEPENDENT)"/>
    <property type="match status" value="1"/>
</dbReference>
<comment type="cofactor">
    <cofactor evidence="1">
        <name>FAD</name>
        <dbReference type="ChEBI" id="CHEBI:57692"/>
    </cofactor>
</comment>
<dbReference type="InterPro" id="IPR016156">
    <property type="entry name" value="FAD/NAD-linked_Rdtase_dimer_sf"/>
</dbReference>
<organism evidence="8 9">
    <name type="scientific">Saitozyma podzolica</name>
    <dbReference type="NCBI Taxonomy" id="1890683"/>
    <lineage>
        <taxon>Eukaryota</taxon>
        <taxon>Fungi</taxon>
        <taxon>Dikarya</taxon>
        <taxon>Basidiomycota</taxon>
        <taxon>Agaricomycotina</taxon>
        <taxon>Tremellomycetes</taxon>
        <taxon>Tremellales</taxon>
        <taxon>Trimorphomycetaceae</taxon>
        <taxon>Saitozyma</taxon>
    </lineage>
</organism>
<dbReference type="InterPro" id="IPR036188">
    <property type="entry name" value="FAD/NAD-bd_sf"/>
</dbReference>
<keyword evidence="9" id="KW-1185">Reference proteome</keyword>
<dbReference type="AlphaFoldDB" id="A0A427YQR4"/>
<feature type="domain" description="Rhodanese" evidence="7">
    <location>
        <begin position="478"/>
        <end position="559"/>
    </location>
</feature>
<keyword evidence="5" id="KW-0560">Oxidoreductase</keyword>
<name>A0A427YQR4_9TREE</name>
<sequence>MSLRIVIVGGVAGGASAAARARRLSEAASITIFEKGPHVSFANCGIPYVLGGVIADKSKLLLQTPESMKARYNLDVRTNTEVTRIDRQHKRVHYHSAPASPASLVGVDADRSLPYDKLILALGAEAVRPPMEGADAPHVYTLQTIPDLQRVNAAMDTGEVHHAVIVGGGFIGLEAAENIRLRGVHTTIVEMTPQVFAPVDEDIAAEVHAELRKQGVELRLSTRVQRIIPPKGDDGGGVELAGGERLPADIVLMAVGVRPRTGLAHDAGLRIGSSGGVVVNGFMQTNDPDIYAVGDMIESKHTVSHSPVNIALAGPANRQGRLAADHIFGKGAAYRGTIGTSVCQVFDLTVGNTGMTTRELSRLKRSFRWVTVHPPHHAGYYPGGKSMTLKLIFDPDDGRILGAQAVGRAGIDKRIDVLSTAIQARMTVDDLETLELAYAPPYGAAKDPINMAGFVAGDLMRGEVDIVHSTELKGALETQPELQLVDVRNPGEFTAGHLQGATNIPLNGLRERMEELPKDRPLVVYCQVGFRGYLAARILQQNGYTVQNLDGGIYPRRQRLLLS</sequence>
<dbReference type="InterPro" id="IPR004099">
    <property type="entry name" value="Pyr_nucl-diS_OxRdtase_dimer"/>
</dbReference>
<dbReference type="SUPFAM" id="SSF55424">
    <property type="entry name" value="FAD/NAD-linked reductases, dimerisation (C-terminal) domain"/>
    <property type="match status" value="1"/>
</dbReference>
<evidence type="ECO:0000256" key="1">
    <source>
        <dbReference type="ARBA" id="ARBA00001974"/>
    </source>
</evidence>
<dbReference type="Gene3D" id="3.40.250.10">
    <property type="entry name" value="Rhodanese-like domain"/>
    <property type="match status" value="1"/>
</dbReference>
<dbReference type="PRINTS" id="PR00368">
    <property type="entry name" value="FADPNR"/>
</dbReference>
<evidence type="ECO:0000259" key="7">
    <source>
        <dbReference type="PROSITE" id="PS50206"/>
    </source>
</evidence>
<evidence type="ECO:0000313" key="9">
    <source>
        <dbReference type="Proteomes" id="UP000279259"/>
    </source>
</evidence>
<dbReference type="SUPFAM" id="SSF52821">
    <property type="entry name" value="Rhodanese/Cell cycle control phosphatase"/>
    <property type="match status" value="1"/>
</dbReference>
<dbReference type="InterPro" id="IPR023753">
    <property type="entry name" value="FAD/NAD-binding_dom"/>
</dbReference>
<evidence type="ECO:0000256" key="5">
    <source>
        <dbReference type="ARBA" id="ARBA00023002"/>
    </source>
</evidence>
<evidence type="ECO:0000256" key="2">
    <source>
        <dbReference type="ARBA" id="ARBA00009130"/>
    </source>
</evidence>
<dbReference type="Pfam" id="PF07992">
    <property type="entry name" value="Pyr_redox_2"/>
    <property type="match status" value="1"/>
</dbReference>
<evidence type="ECO:0000313" key="8">
    <source>
        <dbReference type="EMBL" id="RSH93407.1"/>
    </source>
</evidence>
<keyword evidence="3" id="KW-0285">Flavoprotein</keyword>
<evidence type="ECO:0000256" key="4">
    <source>
        <dbReference type="ARBA" id="ARBA00022827"/>
    </source>
</evidence>
<keyword evidence="4" id="KW-0274">FAD</keyword>
<dbReference type="Gene3D" id="3.50.50.60">
    <property type="entry name" value="FAD/NAD(P)-binding domain"/>
    <property type="match status" value="2"/>
</dbReference>
<dbReference type="InterPro" id="IPR036873">
    <property type="entry name" value="Rhodanese-like_dom_sf"/>
</dbReference>
<dbReference type="InterPro" id="IPR050260">
    <property type="entry name" value="FAD-bd_OxRdtase"/>
</dbReference>
<dbReference type="Pfam" id="PF02852">
    <property type="entry name" value="Pyr_redox_dim"/>
    <property type="match status" value="1"/>
</dbReference>
<dbReference type="Proteomes" id="UP000279259">
    <property type="component" value="Unassembled WGS sequence"/>
</dbReference>
<dbReference type="PANTHER" id="PTHR43429">
    <property type="entry name" value="PYRIDINE NUCLEOTIDE-DISULFIDE OXIDOREDUCTASE DOMAIN-CONTAINING"/>
    <property type="match status" value="1"/>
</dbReference>
<dbReference type="SUPFAM" id="SSF51905">
    <property type="entry name" value="FAD/NAD(P)-binding domain"/>
    <property type="match status" value="1"/>
</dbReference>
<dbReference type="PRINTS" id="PR00411">
    <property type="entry name" value="PNDRDTASEI"/>
</dbReference>
<protein>
    <recommendedName>
        <fullName evidence="7">Rhodanese domain-containing protein</fullName>
    </recommendedName>
</protein>
<dbReference type="EMBL" id="RSCD01000004">
    <property type="protein sequence ID" value="RSH93407.1"/>
    <property type="molecule type" value="Genomic_DNA"/>
</dbReference>
<dbReference type="Pfam" id="PF00581">
    <property type="entry name" value="Rhodanese"/>
    <property type="match status" value="1"/>
</dbReference>
<dbReference type="PROSITE" id="PS50206">
    <property type="entry name" value="RHODANESE_3"/>
    <property type="match status" value="1"/>
</dbReference>
<dbReference type="OrthoDB" id="361797at2759"/>
<evidence type="ECO:0000256" key="6">
    <source>
        <dbReference type="ARBA" id="ARBA00023284"/>
    </source>
</evidence>
<dbReference type="SMART" id="SM00450">
    <property type="entry name" value="RHOD"/>
    <property type="match status" value="1"/>
</dbReference>
<dbReference type="STRING" id="1890683.A0A427YQR4"/>
<dbReference type="InterPro" id="IPR001763">
    <property type="entry name" value="Rhodanese-like_dom"/>
</dbReference>
<proteinExistence type="inferred from homology"/>
<reference evidence="8 9" key="1">
    <citation type="submission" date="2018-11" db="EMBL/GenBank/DDBJ databases">
        <title>Genome sequence of Saitozyma podzolica DSM 27192.</title>
        <authorList>
            <person name="Aliyu H."/>
            <person name="Gorte O."/>
            <person name="Ochsenreither K."/>
        </authorList>
    </citation>
    <scope>NUCLEOTIDE SEQUENCE [LARGE SCALE GENOMIC DNA]</scope>
    <source>
        <strain evidence="8 9">DSM 27192</strain>
    </source>
</reference>
<comment type="similarity">
    <text evidence="2">Belongs to the class-III pyridine nucleotide-disulfide oxidoreductase family.</text>
</comment>
<keyword evidence="6" id="KW-0676">Redox-active center</keyword>
<dbReference type="GO" id="GO:0016491">
    <property type="term" value="F:oxidoreductase activity"/>
    <property type="evidence" value="ECO:0007669"/>
    <property type="project" value="UniProtKB-KW"/>
</dbReference>
<comment type="caution">
    <text evidence="8">The sequence shown here is derived from an EMBL/GenBank/DDBJ whole genome shotgun (WGS) entry which is preliminary data.</text>
</comment>
<accession>A0A427YQR4</accession>
<evidence type="ECO:0000256" key="3">
    <source>
        <dbReference type="ARBA" id="ARBA00022630"/>
    </source>
</evidence>